<keyword evidence="7 8" id="KW-0694">RNA-binding</keyword>
<comment type="similarity">
    <text evidence="8">Belongs to the nanos family.</text>
</comment>
<dbReference type="GO" id="GO:0008270">
    <property type="term" value="F:zinc ion binding"/>
    <property type="evidence" value="ECO:0007669"/>
    <property type="project" value="UniProtKB-KW"/>
</dbReference>
<dbReference type="Gene3D" id="4.10.60.30">
    <property type="entry name" value="Nanos, RNA-binding domain"/>
    <property type="match status" value="1"/>
</dbReference>
<feature type="domain" description="Nanos-type" evidence="9">
    <location>
        <begin position="80"/>
        <end position="134"/>
    </location>
</feature>
<evidence type="ECO:0000259" key="9">
    <source>
        <dbReference type="PROSITE" id="PS51522"/>
    </source>
</evidence>
<dbReference type="PANTHER" id="PTHR12887">
    <property type="entry name" value="NANOS PROTEIN"/>
    <property type="match status" value="1"/>
</dbReference>
<dbReference type="RefSeq" id="XP_055874514.1">
    <property type="nucleotide sequence ID" value="XM_056018539.1"/>
</dbReference>
<accession>A0A9W2ZHT7</accession>
<evidence type="ECO:0000256" key="2">
    <source>
        <dbReference type="ARBA" id="ARBA00022490"/>
    </source>
</evidence>
<keyword evidence="3" id="KW-0479">Metal-binding</keyword>
<dbReference type="GeneID" id="106065711"/>
<keyword evidence="10" id="KW-1185">Reference proteome</keyword>
<comment type="subcellular location">
    <subcellularLocation>
        <location evidence="1">Cytoplasm</location>
    </subcellularLocation>
</comment>
<dbReference type="Proteomes" id="UP001165740">
    <property type="component" value="Chromosome 1"/>
</dbReference>
<gene>
    <name evidence="11" type="primary">LOC106065711</name>
</gene>
<dbReference type="GO" id="GO:0003723">
    <property type="term" value="F:RNA binding"/>
    <property type="evidence" value="ECO:0007669"/>
    <property type="project" value="UniProtKB-UniRule"/>
</dbReference>
<evidence type="ECO:0000256" key="1">
    <source>
        <dbReference type="ARBA" id="ARBA00004496"/>
    </source>
</evidence>
<dbReference type="GO" id="GO:0005737">
    <property type="term" value="C:cytoplasm"/>
    <property type="evidence" value="ECO:0007669"/>
    <property type="project" value="UniProtKB-SubCell"/>
</dbReference>
<dbReference type="InterPro" id="IPR038129">
    <property type="entry name" value="Nanos_sf"/>
</dbReference>
<evidence type="ECO:0000256" key="6">
    <source>
        <dbReference type="ARBA" id="ARBA00022845"/>
    </source>
</evidence>
<evidence type="ECO:0000256" key="4">
    <source>
        <dbReference type="ARBA" id="ARBA00022771"/>
    </source>
</evidence>
<evidence type="ECO:0000313" key="11">
    <source>
        <dbReference type="RefSeq" id="XP_055874514.1"/>
    </source>
</evidence>
<proteinExistence type="inferred from homology"/>
<sequence>MASSPMAMDSLTIDEIWKDFRNNGVTVEMDEFDWIQFNSRRRFINSNEEPITEEDIEFQEELDKIRLSLRRQKPLGNKKHCVFCKNNKEDVKVYATHLLKHANGDVICPILKKYTCPMCSATGTKAHTVKYCPLNDGLGTVDYIVKTPIGRKRF</sequence>
<evidence type="ECO:0000256" key="8">
    <source>
        <dbReference type="PROSITE-ProRule" id="PRU00855"/>
    </source>
</evidence>
<dbReference type="InterPro" id="IPR008705">
    <property type="entry name" value="Nanos/Xcar2"/>
</dbReference>
<evidence type="ECO:0000256" key="3">
    <source>
        <dbReference type="ARBA" id="ARBA00022723"/>
    </source>
</evidence>
<keyword evidence="2" id="KW-0963">Cytoplasm</keyword>
<keyword evidence="4 8" id="KW-0863">Zinc-finger</keyword>
<dbReference type="AlphaFoldDB" id="A0A9W2ZHT7"/>
<evidence type="ECO:0000256" key="5">
    <source>
        <dbReference type="ARBA" id="ARBA00022833"/>
    </source>
</evidence>
<dbReference type="Pfam" id="PF05741">
    <property type="entry name" value="zf-nanos"/>
    <property type="match status" value="1"/>
</dbReference>
<keyword evidence="6 8" id="KW-0810">Translation regulation</keyword>
<name>A0A9W2ZHT7_BIOGL</name>
<protein>
    <submittedName>
        <fullName evidence="11">Nanos homolog 2-like</fullName>
    </submittedName>
</protein>
<reference evidence="11" key="1">
    <citation type="submission" date="2025-08" db="UniProtKB">
        <authorList>
            <consortium name="RefSeq"/>
        </authorList>
    </citation>
    <scope>IDENTIFICATION</scope>
</reference>
<dbReference type="GO" id="GO:0006417">
    <property type="term" value="P:regulation of translation"/>
    <property type="evidence" value="ECO:0007669"/>
    <property type="project" value="UniProtKB-UniRule"/>
</dbReference>
<keyword evidence="5" id="KW-0862">Zinc</keyword>
<dbReference type="OrthoDB" id="10010129at2759"/>
<evidence type="ECO:0000313" key="10">
    <source>
        <dbReference type="Proteomes" id="UP001165740"/>
    </source>
</evidence>
<organism evidence="10 11">
    <name type="scientific">Biomphalaria glabrata</name>
    <name type="common">Bloodfluke planorb</name>
    <name type="synonym">Freshwater snail</name>
    <dbReference type="NCBI Taxonomy" id="6526"/>
    <lineage>
        <taxon>Eukaryota</taxon>
        <taxon>Metazoa</taxon>
        <taxon>Spiralia</taxon>
        <taxon>Lophotrochozoa</taxon>
        <taxon>Mollusca</taxon>
        <taxon>Gastropoda</taxon>
        <taxon>Heterobranchia</taxon>
        <taxon>Euthyneura</taxon>
        <taxon>Panpulmonata</taxon>
        <taxon>Hygrophila</taxon>
        <taxon>Lymnaeoidea</taxon>
        <taxon>Planorbidae</taxon>
        <taxon>Biomphalaria</taxon>
    </lineage>
</organism>
<dbReference type="InterPro" id="IPR024161">
    <property type="entry name" value="Znf_nanos-typ"/>
</dbReference>
<evidence type="ECO:0000256" key="7">
    <source>
        <dbReference type="ARBA" id="ARBA00022884"/>
    </source>
</evidence>
<dbReference type="PROSITE" id="PS51522">
    <property type="entry name" value="ZF_NANOS"/>
    <property type="match status" value="1"/>
</dbReference>